<dbReference type="Pfam" id="PF00437">
    <property type="entry name" value="T2SSE"/>
    <property type="match status" value="1"/>
</dbReference>
<dbReference type="NCBIfam" id="TIGR03819">
    <property type="entry name" value="heli_sec_ATPase"/>
    <property type="match status" value="1"/>
</dbReference>
<dbReference type="PANTHER" id="PTHR30486">
    <property type="entry name" value="TWITCHING MOTILITY PROTEIN PILT"/>
    <property type="match status" value="1"/>
</dbReference>
<dbReference type="CDD" id="cd01130">
    <property type="entry name" value="VirB11-like_ATPase"/>
    <property type="match status" value="1"/>
</dbReference>
<keyword evidence="5" id="KW-1185">Reference proteome</keyword>
<dbReference type="InterPro" id="IPR001482">
    <property type="entry name" value="T2SS/T4SS_dom"/>
</dbReference>
<accession>A0A1H1DC02</accession>
<dbReference type="InterPro" id="IPR050921">
    <property type="entry name" value="T4SS_GSP_E_ATPase"/>
</dbReference>
<dbReference type="Gene3D" id="3.30.450.380">
    <property type="match status" value="1"/>
</dbReference>
<sequence length="521" mass="53271">MTARPAVPPSDVRPPGPYGGAVSPRLVEAVRARLARAGVEPSAANVAMALRAENAVLGDAEVLTVARALCADLIGAGPLEPLLAQPDVTDVLVNGPGEVWVDDGDGLRRTSVTFPDEESLRRLAQRLAASAGRRLDDASPYVDARLPGGVRLHALLPPLAPGGTCVSLRLPPRRTFTLDDLVASGTIPPGAAGILPAVIAARLAFLVTGGTGTGKTTLLSALLSLADPRERLLLVEDAAELRPVHPHVVRLESRPPNLEGVGGVGLRDLVRQALRMRPDRLVVGEVRGKEVVELLAALNTGHEGGCGTLHANTAADVPPRLEALACAAGLGREAVHSQIAAALDLIIHLVRDPGGGRRRIAELSLLVRRPSGLVEAEPALTFTPDGRTVAGPAHSILIERLSPDRRGTAGATCMITADARAGAAGRPVGEAAGPSGGAAVSPGPGGAPASATVGASGSGSNSTAVTRSFARTATPSAVREPVPPSGRVAVSRGRRGITPPARRTAMAEGRNGPPAFPKEWS</sequence>
<feature type="domain" description="Bacterial type II secretion system protein E" evidence="3">
    <location>
        <begin position="75"/>
        <end position="352"/>
    </location>
</feature>
<reference evidence="4 5" key="1">
    <citation type="submission" date="2016-10" db="EMBL/GenBank/DDBJ databases">
        <authorList>
            <person name="de Groot N.N."/>
        </authorList>
    </citation>
    <scope>NUCLEOTIDE SEQUENCE [LARGE SCALE GENOMIC DNA]</scope>
    <source>
        <strain evidence="4 5">DSM 43794</strain>
    </source>
</reference>
<feature type="region of interest" description="Disordered" evidence="2">
    <location>
        <begin position="425"/>
        <end position="521"/>
    </location>
</feature>
<proteinExistence type="inferred from homology"/>
<dbReference type="EMBL" id="FNKK01000002">
    <property type="protein sequence ID" value="SDQ74041.1"/>
    <property type="molecule type" value="Genomic_DNA"/>
</dbReference>
<feature type="compositionally biased region" description="Low complexity" evidence="2">
    <location>
        <begin position="431"/>
        <end position="466"/>
    </location>
</feature>
<comment type="similarity">
    <text evidence="1">Belongs to the GSP E family.</text>
</comment>
<dbReference type="Gene3D" id="3.40.50.300">
    <property type="entry name" value="P-loop containing nucleotide triphosphate hydrolases"/>
    <property type="match status" value="1"/>
</dbReference>
<feature type="region of interest" description="Disordered" evidence="2">
    <location>
        <begin position="1"/>
        <end position="20"/>
    </location>
</feature>
<dbReference type="Proteomes" id="UP000217103">
    <property type="component" value="Unassembled WGS sequence"/>
</dbReference>
<name>A0A1H1DC02_9ACTN</name>
<dbReference type="PANTHER" id="PTHR30486:SF6">
    <property type="entry name" value="TYPE IV PILUS RETRACTATION ATPASE PILT"/>
    <property type="match status" value="1"/>
</dbReference>
<evidence type="ECO:0000259" key="3">
    <source>
        <dbReference type="Pfam" id="PF00437"/>
    </source>
</evidence>
<dbReference type="InterPro" id="IPR027417">
    <property type="entry name" value="P-loop_NTPase"/>
</dbReference>
<dbReference type="STRING" id="35622.SAMN04489764_1933"/>
<organism evidence="4 5">
    <name type="scientific">Thermostaphylospora chromogena</name>
    <dbReference type="NCBI Taxonomy" id="35622"/>
    <lineage>
        <taxon>Bacteria</taxon>
        <taxon>Bacillati</taxon>
        <taxon>Actinomycetota</taxon>
        <taxon>Actinomycetes</taxon>
        <taxon>Streptosporangiales</taxon>
        <taxon>Thermomonosporaceae</taxon>
        <taxon>Thermostaphylospora</taxon>
    </lineage>
</organism>
<evidence type="ECO:0000313" key="5">
    <source>
        <dbReference type="Proteomes" id="UP000217103"/>
    </source>
</evidence>
<dbReference type="InterPro" id="IPR022399">
    <property type="entry name" value="TadA-like_ATPase"/>
</dbReference>
<evidence type="ECO:0000313" key="4">
    <source>
        <dbReference type="EMBL" id="SDQ74041.1"/>
    </source>
</evidence>
<protein>
    <submittedName>
        <fullName evidence="4">Pilus assembly protein CpaF</fullName>
    </submittedName>
</protein>
<dbReference type="AlphaFoldDB" id="A0A1H1DC02"/>
<evidence type="ECO:0000256" key="2">
    <source>
        <dbReference type="SAM" id="MobiDB-lite"/>
    </source>
</evidence>
<dbReference type="FunFam" id="3.30.450.380:FF:000002">
    <property type="entry name" value="Secretion protein, partial"/>
    <property type="match status" value="1"/>
</dbReference>
<evidence type="ECO:0000256" key="1">
    <source>
        <dbReference type="ARBA" id="ARBA00006611"/>
    </source>
</evidence>
<gene>
    <name evidence="4" type="ORF">SAMN04489764_1933</name>
</gene>
<feature type="compositionally biased region" description="Pro residues" evidence="2">
    <location>
        <begin position="1"/>
        <end position="17"/>
    </location>
</feature>
<dbReference type="SUPFAM" id="SSF52540">
    <property type="entry name" value="P-loop containing nucleoside triphosphate hydrolases"/>
    <property type="match status" value="1"/>
</dbReference>
<dbReference type="GO" id="GO:0016887">
    <property type="term" value="F:ATP hydrolysis activity"/>
    <property type="evidence" value="ECO:0007669"/>
    <property type="project" value="InterPro"/>
</dbReference>